<dbReference type="Proteomes" id="UP001286313">
    <property type="component" value="Unassembled WGS sequence"/>
</dbReference>
<comment type="caution">
    <text evidence="2">The sequence shown here is derived from an EMBL/GenBank/DDBJ whole genome shotgun (WGS) entry which is preliminary data.</text>
</comment>
<feature type="region of interest" description="Disordered" evidence="1">
    <location>
        <begin position="329"/>
        <end position="409"/>
    </location>
</feature>
<evidence type="ECO:0000256" key="1">
    <source>
        <dbReference type="SAM" id="MobiDB-lite"/>
    </source>
</evidence>
<gene>
    <name evidence="2" type="ORF">Pcinc_040086</name>
</gene>
<feature type="compositionally biased region" description="Low complexity" evidence="1">
    <location>
        <begin position="9"/>
        <end position="43"/>
    </location>
</feature>
<feature type="region of interest" description="Disordered" evidence="1">
    <location>
        <begin position="1"/>
        <end position="158"/>
    </location>
</feature>
<protein>
    <submittedName>
        <fullName evidence="2">Uncharacterized protein</fullName>
    </submittedName>
</protein>
<keyword evidence="3" id="KW-1185">Reference proteome</keyword>
<dbReference type="EMBL" id="JAWQEG010006986">
    <property type="protein sequence ID" value="KAK3853372.1"/>
    <property type="molecule type" value="Genomic_DNA"/>
</dbReference>
<feature type="compositionally biased region" description="Acidic residues" evidence="1">
    <location>
        <begin position="261"/>
        <end position="270"/>
    </location>
</feature>
<evidence type="ECO:0000313" key="2">
    <source>
        <dbReference type="EMBL" id="KAK3853372.1"/>
    </source>
</evidence>
<feature type="region of interest" description="Disordered" evidence="1">
    <location>
        <begin position="176"/>
        <end position="289"/>
    </location>
</feature>
<feature type="non-terminal residue" evidence="2">
    <location>
        <position position="476"/>
    </location>
</feature>
<sequence length="476" mass="50692">MKKNKKINKNSTNSTDNSNNASSSTQKSAVNNSSSNDLSTSTSPVQLRKNSKQNVTSISNPGTEQSAAAEGVSTPRGDSTTKKQTQKSADSRPRSEMGPSKPGKSLHKRDFNSKVGSKAKPDPKLDSKSSAKTVQDSEVKSGPGKSEVGSFKPGKMNPYAFMRRSCTFVAESSFGLRKSANRASFTPIASGTSPVCSEYSKTPSTSATDKVAKDRTNLRERERAKRKTERENNRDKVDGRNGEKGKEGEKLKLEQEKERDSDQEDSDIESGDVLGEIGSSYRQRVGSNRRLDRLVGGLRAWSSSEDVRHSFMGALGRTVSVITQKRVKSAFSRTDSNPNTKATQPGAFPNTQKRGAKNAFSRADSNPIPGTKAPQPGAFPNRSGPAANVTASSRTAQVNARNPNLTHGASKCVKSRVGASKFASGASKGVSKDTDASKCTCASKCASKHTSTCTCASKCASCCASSTRGVKNTSEQ</sequence>
<organism evidence="2 3">
    <name type="scientific">Petrolisthes cinctipes</name>
    <name type="common">Flat porcelain crab</name>
    <dbReference type="NCBI Taxonomy" id="88211"/>
    <lineage>
        <taxon>Eukaryota</taxon>
        <taxon>Metazoa</taxon>
        <taxon>Ecdysozoa</taxon>
        <taxon>Arthropoda</taxon>
        <taxon>Crustacea</taxon>
        <taxon>Multicrustacea</taxon>
        <taxon>Malacostraca</taxon>
        <taxon>Eumalacostraca</taxon>
        <taxon>Eucarida</taxon>
        <taxon>Decapoda</taxon>
        <taxon>Pleocyemata</taxon>
        <taxon>Anomura</taxon>
        <taxon>Galatheoidea</taxon>
        <taxon>Porcellanidae</taxon>
        <taxon>Petrolisthes</taxon>
    </lineage>
</organism>
<reference evidence="2" key="1">
    <citation type="submission" date="2023-10" db="EMBL/GenBank/DDBJ databases">
        <title>Genome assemblies of two species of porcelain crab, Petrolisthes cinctipes and Petrolisthes manimaculis (Anomura: Porcellanidae).</title>
        <authorList>
            <person name="Angst P."/>
        </authorList>
    </citation>
    <scope>NUCLEOTIDE SEQUENCE</scope>
    <source>
        <strain evidence="2">PB745_01</strain>
        <tissue evidence="2">Gill</tissue>
    </source>
</reference>
<feature type="compositionally biased region" description="Basic and acidic residues" evidence="1">
    <location>
        <begin position="210"/>
        <end position="260"/>
    </location>
</feature>
<evidence type="ECO:0000313" key="3">
    <source>
        <dbReference type="Proteomes" id="UP001286313"/>
    </source>
</evidence>
<feature type="compositionally biased region" description="Polar residues" evidence="1">
    <location>
        <begin position="52"/>
        <end position="66"/>
    </location>
</feature>
<accession>A0AAE1BM96</accession>
<name>A0AAE1BM96_PETCI</name>
<feature type="compositionally biased region" description="Polar residues" evidence="1">
    <location>
        <begin position="331"/>
        <end position="353"/>
    </location>
</feature>
<feature type="compositionally biased region" description="Polar residues" evidence="1">
    <location>
        <begin position="389"/>
        <end position="407"/>
    </location>
</feature>
<feature type="compositionally biased region" description="Polar residues" evidence="1">
    <location>
        <begin position="181"/>
        <end position="208"/>
    </location>
</feature>
<feature type="compositionally biased region" description="Polar residues" evidence="1">
    <location>
        <begin position="76"/>
        <end position="88"/>
    </location>
</feature>
<dbReference type="AlphaFoldDB" id="A0AAE1BM96"/>
<proteinExistence type="predicted"/>
<feature type="compositionally biased region" description="Basic and acidic residues" evidence="1">
    <location>
        <begin position="119"/>
        <end position="139"/>
    </location>
</feature>